<comment type="caution">
    <text evidence="1">The sequence shown here is derived from an EMBL/GenBank/DDBJ whole genome shotgun (WGS) entry which is preliminary data.</text>
</comment>
<gene>
    <name evidence="1" type="ORF">BC936DRAFT_149318</name>
</gene>
<name>A0A433D131_9FUNG</name>
<dbReference type="Proteomes" id="UP000268093">
    <property type="component" value="Unassembled WGS sequence"/>
</dbReference>
<sequence>MQIALRDCLYKTPGYGTEQLTQILQVVIFQNKTMSILSTSQPLRIRILTSFEWRTLCHIWECQIDPERGHENIFLSSRQQGGRPSSFKELSTSFQHAASSDTGAPTCSRCRKGARQWTLWVRGCLHLLDDDSRRRHPNL</sequence>
<evidence type="ECO:0000313" key="1">
    <source>
        <dbReference type="EMBL" id="RUP44537.1"/>
    </source>
</evidence>
<evidence type="ECO:0000313" key="2">
    <source>
        <dbReference type="Proteomes" id="UP000268093"/>
    </source>
</evidence>
<dbReference type="AlphaFoldDB" id="A0A433D131"/>
<dbReference type="EMBL" id="RBNI01008763">
    <property type="protein sequence ID" value="RUP44537.1"/>
    <property type="molecule type" value="Genomic_DNA"/>
</dbReference>
<protein>
    <submittedName>
        <fullName evidence="1">Uncharacterized protein</fullName>
    </submittedName>
</protein>
<accession>A0A433D131</accession>
<proteinExistence type="predicted"/>
<reference evidence="1 2" key="1">
    <citation type="journal article" date="2018" name="New Phytol.">
        <title>Phylogenomics of Endogonaceae and evolution of mycorrhizas within Mucoromycota.</title>
        <authorList>
            <person name="Chang Y."/>
            <person name="Desiro A."/>
            <person name="Na H."/>
            <person name="Sandor L."/>
            <person name="Lipzen A."/>
            <person name="Clum A."/>
            <person name="Barry K."/>
            <person name="Grigoriev I.V."/>
            <person name="Martin F.M."/>
            <person name="Stajich J.E."/>
            <person name="Smith M.E."/>
            <person name="Bonito G."/>
            <person name="Spatafora J.W."/>
        </authorList>
    </citation>
    <scope>NUCLEOTIDE SEQUENCE [LARGE SCALE GENOMIC DNA]</scope>
    <source>
        <strain evidence="1 2">GMNB39</strain>
    </source>
</reference>
<keyword evidence="2" id="KW-1185">Reference proteome</keyword>
<organism evidence="1 2">
    <name type="scientific">Jimgerdemannia flammicorona</name>
    <dbReference type="NCBI Taxonomy" id="994334"/>
    <lineage>
        <taxon>Eukaryota</taxon>
        <taxon>Fungi</taxon>
        <taxon>Fungi incertae sedis</taxon>
        <taxon>Mucoromycota</taxon>
        <taxon>Mucoromycotina</taxon>
        <taxon>Endogonomycetes</taxon>
        <taxon>Endogonales</taxon>
        <taxon>Endogonaceae</taxon>
        <taxon>Jimgerdemannia</taxon>
    </lineage>
</organism>